<comment type="caution">
    <text evidence="1">The sequence shown here is derived from an EMBL/GenBank/DDBJ whole genome shotgun (WGS) entry which is preliminary data.</text>
</comment>
<organism evidence="1 2">
    <name type="scientific">Gossypium aridum</name>
    <name type="common">American cotton</name>
    <name type="synonym">Erioxylum aridum</name>
    <dbReference type="NCBI Taxonomy" id="34290"/>
    <lineage>
        <taxon>Eukaryota</taxon>
        <taxon>Viridiplantae</taxon>
        <taxon>Streptophyta</taxon>
        <taxon>Embryophyta</taxon>
        <taxon>Tracheophyta</taxon>
        <taxon>Spermatophyta</taxon>
        <taxon>Magnoliopsida</taxon>
        <taxon>eudicotyledons</taxon>
        <taxon>Gunneridae</taxon>
        <taxon>Pentapetalae</taxon>
        <taxon>rosids</taxon>
        <taxon>malvids</taxon>
        <taxon>Malvales</taxon>
        <taxon>Malvaceae</taxon>
        <taxon>Malvoideae</taxon>
        <taxon>Gossypium</taxon>
    </lineage>
</organism>
<name>A0A7J8WU50_GOSAI</name>
<accession>A0A7J8WU50</accession>
<gene>
    <name evidence="1" type="ORF">Goari_019770</name>
</gene>
<dbReference type="Proteomes" id="UP000593577">
    <property type="component" value="Unassembled WGS sequence"/>
</dbReference>
<sequence length="40" mass="4833">MSNAWNQTHRLKRFVVGPIATLEYYGWWNKRVNDNIPRLS</sequence>
<reference evidence="1 2" key="1">
    <citation type="journal article" date="2019" name="Genome Biol. Evol.">
        <title>Insights into the evolution of the New World diploid cottons (Gossypium, subgenus Houzingenia) based on genome sequencing.</title>
        <authorList>
            <person name="Grover C.E."/>
            <person name="Arick M.A. 2nd"/>
            <person name="Thrash A."/>
            <person name="Conover J.L."/>
            <person name="Sanders W.S."/>
            <person name="Peterson D.G."/>
            <person name="Frelichowski J.E."/>
            <person name="Scheffler J.A."/>
            <person name="Scheffler B.E."/>
            <person name="Wendel J.F."/>
        </authorList>
    </citation>
    <scope>NUCLEOTIDE SEQUENCE [LARGE SCALE GENOMIC DNA]</scope>
    <source>
        <strain evidence="1">185</strain>
        <tissue evidence="1">Leaf</tissue>
    </source>
</reference>
<protein>
    <submittedName>
        <fullName evidence="1">Uncharacterized protein</fullName>
    </submittedName>
</protein>
<evidence type="ECO:0000313" key="1">
    <source>
        <dbReference type="EMBL" id="MBA0678420.1"/>
    </source>
</evidence>
<dbReference type="AlphaFoldDB" id="A0A7J8WU50"/>
<proteinExistence type="predicted"/>
<evidence type="ECO:0000313" key="2">
    <source>
        <dbReference type="Proteomes" id="UP000593577"/>
    </source>
</evidence>
<dbReference type="EMBL" id="JABFAA010000003">
    <property type="protein sequence ID" value="MBA0678420.1"/>
    <property type="molecule type" value="Genomic_DNA"/>
</dbReference>
<keyword evidence="2" id="KW-1185">Reference proteome</keyword>